<evidence type="ECO:0000313" key="3">
    <source>
        <dbReference type="EMBL" id="PRN00084.1"/>
    </source>
</evidence>
<reference evidence="3 6" key="2">
    <citation type="submission" date="2017-09" db="EMBL/GenBank/DDBJ databases">
        <title>Reassesment of A. cryaerophilus.</title>
        <authorList>
            <person name="Perez-Cataluna A."/>
            <person name="Collado L."/>
            <person name="Salgado O."/>
            <person name="Lefinanco V."/>
            <person name="Figueras M.J."/>
        </authorList>
    </citation>
    <scope>NUCLEOTIDE SEQUENCE [LARGE SCALE GENOMIC DNA]</scope>
    <source>
        <strain evidence="3 6">LMG 10229</strain>
    </source>
</reference>
<dbReference type="InterPro" id="IPR007712">
    <property type="entry name" value="RelE/ParE_toxin"/>
</dbReference>
<dbReference type="InterPro" id="IPR035093">
    <property type="entry name" value="RelE/ParE_toxin_dom_sf"/>
</dbReference>
<dbReference type="RefSeq" id="WP_081561072.1">
    <property type="nucleotide sequence ID" value="NZ_CP060693.1"/>
</dbReference>
<dbReference type="AlphaFoldDB" id="A0A1V9VA04"/>
<reference evidence="2 5" key="1">
    <citation type="submission" date="2017-04" db="EMBL/GenBank/DDBJ databases">
        <title>Accumulation and expression of multiple antibiotic resistance genes in Arcobacter cryaerophilus that thrives in sewage.</title>
        <authorList>
            <person name="Millar J.A."/>
            <person name="Raghavan R."/>
        </authorList>
    </citation>
    <scope>NUCLEOTIDE SEQUENCE [LARGE SCALE GENOMIC DNA]</scope>
    <source>
        <strain evidence="2 5">AZT-1</strain>
    </source>
</reference>
<dbReference type="Proteomes" id="UP000192599">
    <property type="component" value="Unassembled WGS sequence"/>
</dbReference>
<gene>
    <name evidence="2" type="ORF">AS859_10225</name>
    <name evidence="3" type="ORF">CJ668_08720</name>
    <name evidence="4" type="ORF">HOO34_03730</name>
</gene>
<dbReference type="PANTHER" id="PTHR38813">
    <property type="match status" value="1"/>
</dbReference>
<accession>A0A1V9VA04</accession>
<name>A0A1V9VA04_9BACT</name>
<evidence type="ECO:0000313" key="7">
    <source>
        <dbReference type="Proteomes" id="UP000515842"/>
    </source>
</evidence>
<dbReference type="Pfam" id="PF05016">
    <property type="entry name" value="ParE_toxin"/>
    <property type="match status" value="1"/>
</dbReference>
<organism evidence="2 5">
    <name type="scientific">Aliarcobacter cryaerophilus</name>
    <dbReference type="NCBI Taxonomy" id="28198"/>
    <lineage>
        <taxon>Bacteria</taxon>
        <taxon>Pseudomonadati</taxon>
        <taxon>Campylobacterota</taxon>
        <taxon>Epsilonproteobacteria</taxon>
        <taxon>Campylobacterales</taxon>
        <taxon>Arcobacteraceae</taxon>
        <taxon>Aliarcobacter</taxon>
    </lineage>
</organism>
<dbReference type="EMBL" id="NXGD01000009">
    <property type="protein sequence ID" value="PRN00084.1"/>
    <property type="molecule type" value="Genomic_DNA"/>
</dbReference>
<sequence length="80" mass="9626">MLINIQDSAYKDLKKIDKKEAIKILQTIKKLEDYPHITNVKKLTNHYPPFRLRIADYRVLFDIEEDKIIVSNIKHRKEAY</sequence>
<proteinExistence type="predicted"/>
<protein>
    <submittedName>
        <fullName evidence="2">Plasmid stabilization protein</fullName>
    </submittedName>
    <submittedName>
        <fullName evidence="4">Type II toxin-antitoxin system RelE/ParE family toxin</fullName>
    </submittedName>
</protein>
<evidence type="ECO:0000313" key="2">
    <source>
        <dbReference type="EMBL" id="OQR40679.1"/>
    </source>
</evidence>
<dbReference type="SUPFAM" id="SSF143011">
    <property type="entry name" value="RelE-like"/>
    <property type="match status" value="1"/>
</dbReference>
<dbReference type="PANTHER" id="PTHR38813:SF1">
    <property type="entry name" value="TOXIN RELE1-RELATED"/>
    <property type="match status" value="1"/>
</dbReference>
<evidence type="ECO:0000313" key="6">
    <source>
        <dbReference type="Proteomes" id="UP000238811"/>
    </source>
</evidence>
<dbReference type="Proteomes" id="UP000515842">
    <property type="component" value="Chromosome"/>
</dbReference>
<dbReference type="InterPro" id="IPR052747">
    <property type="entry name" value="TA_system_RelE_toxin"/>
</dbReference>
<dbReference type="EMBL" id="LNTC01000258">
    <property type="protein sequence ID" value="OQR40679.1"/>
    <property type="molecule type" value="Genomic_DNA"/>
</dbReference>
<keyword evidence="1" id="KW-1277">Toxin-antitoxin system</keyword>
<evidence type="ECO:0000256" key="1">
    <source>
        <dbReference type="ARBA" id="ARBA00022649"/>
    </source>
</evidence>
<evidence type="ECO:0000313" key="4">
    <source>
        <dbReference type="EMBL" id="QNM90833.1"/>
    </source>
</evidence>
<dbReference type="EMBL" id="CP060693">
    <property type="protein sequence ID" value="QNM90833.1"/>
    <property type="molecule type" value="Genomic_DNA"/>
</dbReference>
<dbReference type="Proteomes" id="UP000238811">
    <property type="component" value="Unassembled WGS sequence"/>
</dbReference>
<reference evidence="4 7" key="3">
    <citation type="journal article" date="2020" name="Front. Microbiol.">
        <title>Genomic Analysis and Antimicrobial Resistance of Aliarcobacter cryaerophilus Strains From German Water Poultry.</title>
        <authorList>
            <person name="Muller E."/>
            <person name="Hotzel H."/>
            <person name="Ahlers C."/>
            <person name="Hanel I."/>
            <person name="Tomaso H."/>
            <person name="Abdel-Glil M.Y."/>
        </authorList>
    </citation>
    <scope>NUCLEOTIDE SEQUENCE [LARGE SCALE GENOMIC DNA]</scope>
    <source>
        <strain evidence="4 7">16CS1285-4</strain>
    </source>
</reference>
<dbReference type="Gene3D" id="3.30.2310.20">
    <property type="entry name" value="RelE-like"/>
    <property type="match status" value="1"/>
</dbReference>
<evidence type="ECO:0000313" key="5">
    <source>
        <dbReference type="Proteomes" id="UP000192599"/>
    </source>
</evidence>